<name>A0A147BRV1_IXORI</name>
<dbReference type="EMBL" id="GEGO01001907">
    <property type="protein sequence ID" value="JAR93497.1"/>
    <property type="molecule type" value="Transcribed_RNA"/>
</dbReference>
<protein>
    <submittedName>
        <fullName evidence="1">Putative secreted protein</fullName>
    </submittedName>
</protein>
<evidence type="ECO:0000313" key="1">
    <source>
        <dbReference type="EMBL" id="JAR93497.1"/>
    </source>
</evidence>
<organism evidence="1">
    <name type="scientific">Ixodes ricinus</name>
    <name type="common">Common tick</name>
    <name type="synonym">Acarus ricinus</name>
    <dbReference type="NCBI Taxonomy" id="34613"/>
    <lineage>
        <taxon>Eukaryota</taxon>
        <taxon>Metazoa</taxon>
        <taxon>Ecdysozoa</taxon>
        <taxon>Arthropoda</taxon>
        <taxon>Chelicerata</taxon>
        <taxon>Arachnida</taxon>
        <taxon>Acari</taxon>
        <taxon>Parasitiformes</taxon>
        <taxon>Ixodida</taxon>
        <taxon>Ixodoidea</taxon>
        <taxon>Ixodidae</taxon>
        <taxon>Ixodinae</taxon>
        <taxon>Ixodes</taxon>
    </lineage>
</organism>
<reference evidence="1" key="1">
    <citation type="journal article" date="2018" name="PLoS Negl. Trop. Dis.">
        <title>Sialome diversity of ticks revealed by RNAseq of single tick salivary glands.</title>
        <authorList>
            <person name="Perner J."/>
            <person name="Kropackova S."/>
            <person name="Kopacek P."/>
            <person name="Ribeiro J.M."/>
        </authorList>
    </citation>
    <scope>NUCLEOTIDE SEQUENCE</scope>
    <source>
        <strain evidence="1">Siblings of single egg batch collected in Ceske Budejovice</strain>
        <tissue evidence="1">Salivary glands</tissue>
    </source>
</reference>
<sequence>MAALRALCRRHVSTSVPLWLLLNRRGNADFSESSRSATLRRWASSLELSRNRLREFVRLSRPWLRGCEQRRIEWTEERPWSVCGDNQECVCCRGYLLRSSVPLARASDARLGVPRA</sequence>
<dbReference type="AlphaFoldDB" id="A0A147BRV1"/>
<feature type="non-terminal residue" evidence="1">
    <location>
        <position position="116"/>
    </location>
</feature>
<proteinExistence type="predicted"/>
<accession>A0A147BRV1</accession>